<dbReference type="KEGG" id="vqi:CCZ37_03820"/>
<gene>
    <name evidence="1" type="ORF">CCZ37_03820</name>
</gene>
<dbReference type="EMBL" id="CP022741">
    <property type="protein sequence ID" value="ASU23528.1"/>
    <property type="molecule type" value="Genomic_DNA"/>
</dbReference>
<proteinExistence type="predicted"/>
<name>A0A223N196_9VIBR</name>
<protein>
    <submittedName>
        <fullName evidence="1">Uncharacterized protein</fullName>
    </submittedName>
</protein>
<organism evidence="1 2">
    <name type="scientific">Vibrio qinghaiensis</name>
    <dbReference type="NCBI Taxonomy" id="2025808"/>
    <lineage>
        <taxon>Bacteria</taxon>
        <taxon>Pseudomonadati</taxon>
        <taxon>Pseudomonadota</taxon>
        <taxon>Gammaproteobacteria</taxon>
        <taxon>Vibrionales</taxon>
        <taxon>Vibrionaceae</taxon>
        <taxon>Vibrio</taxon>
    </lineage>
</organism>
<dbReference type="Proteomes" id="UP000215148">
    <property type="component" value="Chromosome 1"/>
</dbReference>
<keyword evidence="2" id="KW-1185">Reference proteome</keyword>
<sequence>MFGAFLSTLSHLTALFLSGVFFSSTSATKPMEWRSAFSGGIRLNDQLSQTNTQSNVMMDYPQQDAAMYLDDSEVAFLSTSISYFF</sequence>
<accession>A0A223N196</accession>
<reference evidence="1 2" key="1">
    <citation type="submission" date="2017-08" db="EMBL/GenBank/DDBJ databases">
        <title>The Vibrio qinghaiensis sp.-Q67 is a luminous bacteria isolated firstly from Qinghai lake, Qinghai province, China, which has been proved to be very sensitive to detect environmental and food pollutants. Therefore, complete genome analysis of V. qinghaiensis sp.-Q67 highlights the potential application of this strain on detection of hazards in the contaminated environments.</title>
        <authorList>
            <person name="Gong L."/>
        </authorList>
    </citation>
    <scope>NUCLEOTIDE SEQUENCE [LARGE SCALE GENOMIC DNA]</scope>
    <source>
        <strain evidence="1 2">Q67</strain>
    </source>
</reference>
<evidence type="ECO:0000313" key="1">
    <source>
        <dbReference type="EMBL" id="ASU23528.1"/>
    </source>
</evidence>
<evidence type="ECO:0000313" key="2">
    <source>
        <dbReference type="Proteomes" id="UP000215148"/>
    </source>
</evidence>
<dbReference type="AlphaFoldDB" id="A0A223N196"/>